<sequence length="88" mass="9944">MQRTSTQRSRIRSAYTRQQPPPYEPPPGVTEVMAWQLASSQWRDHLPDDLLGVDCVACRAPWPCDAWDIANDILNDCRDDAAERCGTA</sequence>
<name>D3Q1J4_STANL</name>
<dbReference type="OrthoDB" id="3295129at2"/>
<feature type="compositionally biased region" description="Pro residues" evidence="1">
    <location>
        <begin position="19"/>
        <end position="28"/>
    </location>
</feature>
<dbReference type="EMBL" id="CP001778">
    <property type="protein sequence ID" value="ADD39842.1"/>
    <property type="molecule type" value="Genomic_DNA"/>
</dbReference>
<dbReference type="eggNOG" id="ENOG502ZWFM">
    <property type="taxonomic scope" value="Bacteria"/>
</dbReference>
<dbReference type="KEGG" id="sna:Snas_0121"/>
<protein>
    <submittedName>
        <fullName evidence="2">Uncharacterized protein</fullName>
    </submittedName>
</protein>
<accession>D3Q1J4</accession>
<evidence type="ECO:0000313" key="2">
    <source>
        <dbReference type="EMBL" id="ADD39842.1"/>
    </source>
</evidence>
<dbReference type="STRING" id="446470.Snas_0121"/>
<dbReference type="AlphaFoldDB" id="D3Q1J4"/>
<keyword evidence="3" id="KW-1185">Reference proteome</keyword>
<reference evidence="2 3" key="1">
    <citation type="journal article" date="2009" name="Stand. Genomic Sci.">
        <title>Complete genome sequence of Stackebrandtia nassauensis type strain (LLR-40K-21).</title>
        <authorList>
            <person name="Munk C."/>
            <person name="Lapidus A."/>
            <person name="Copeland A."/>
            <person name="Jando M."/>
            <person name="Mayilraj S."/>
            <person name="Glavina Del Rio T."/>
            <person name="Nolan M."/>
            <person name="Chen F."/>
            <person name="Lucas S."/>
            <person name="Tice H."/>
            <person name="Cheng J.F."/>
            <person name="Han C."/>
            <person name="Detter J.C."/>
            <person name="Bruce D."/>
            <person name="Goodwin L."/>
            <person name="Chain P."/>
            <person name="Pitluck S."/>
            <person name="Goker M."/>
            <person name="Ovchinikova G."/>
            <person name="Pati A."/>
            <person name="Ivanova N."/>
            <person name="Mavromatis K."/>
            <person name="Chen A."/>
            <person name="Palaniappan K."/>
            <person name="Land M."/>
            <person name="Hauser L."/>
            <person name="Chang Y.J."/>
            <person name="Jeffries C.D."/>
            <person name="Bristow J."/>
            <person name="Eisen J.A."/>
            <person name="Markowitz V."/>
            <person name="Hugenholtz P."/>
            <person name="Kyrpides N.C."/>
            <person name="Klenk H.P."/>
        </authorList>
    </citation>
    <scope>NUCLEOTIDE SEQUENCE [LARGE SCALE GENOMIC DNA]</scope>
    <source>
        <strain evidence="3">DSM 44728 / CIP 108903 / NRRL B-16338 / NBRC 102104 / LLR-40K-21</strain>
    </source>
</reference>
<organism evidence="2 3">
    <name type="scientific">Stackebrandtia nassauensis (strain DSM 44728 / CIP 108903 / NRRL B-16338 / NBRC 102104 / LLR-40K-21)</name>
    <dbReference type="NCBI Taxonomy" id="446470"/>
    <lineage>
        <taxon>Bacteria</taxon>
        <taxon>Bacillati</taxon>
        <taxon>Actinomycetota</taxon>
        <taxon>Actinomycetes</taxon>
        <taxon>Glycomycetales</taxon>
        <taxon>Glycomycetaceae</taxon>
        <taxon>Stackebrandtia</taxon>
    </lineage>
</organism>
<dbReference type="HOGENOM" id="CLU_2467514_0_0_11"/>
<evidence type="ECO:0000256" key="1">
    <source>
        <dbReference type="SAM" id="MobiDB-lite"/>
    </source>
</evidence>
<dbReference type="RefSeq" id="WP_013015413.1">
    <property type="nucleotide sequence ID" value="NC_013947.1"/>
</dbReference>
<dbReference type="Proteomes" id="UP000000844">
    <property type="component" value="Chromosome"/>
</dbReference>
<proteinExistence type="predicted"/>
<feature type="region of interest" description="Disordered" evidence="1">
    <location>
        <begin position="1"/>
        <end position="28"/>
    </location>
</feature>
<evidence type="ECO:0000313" key="3">
    <source>
        <dbReference type="Proteomes" id="UP000000844"/>
    </source>
</evidence>
<gene>
    <name evidence="2" type="ordered locus">Snas_0121</name>
</gene>